<evidence type="ECO:0000256" key="1">
    <source>
        <dbReference type="SAM" id="MobiDB-lite"/>
    </source>
</evidence>
<dbReference type="KEGG" id="smo:SELMODRAFT_413771"/>
<dbReference type="AlphaFoldDB" id="D8RQ63"/>
<dbReference type="Proteomes" id="UP000001514">
    <property type="component" value="Unassembled WGS sequence"/>
</dbReference>
<sequence>MEVVLVGYDPVIACPVRARLSGEATKPFICLISISTLVLACPPTALEFFHLENWEHWQYWRRKDAQFCWLDSKERNQATYGYCNWCDSHVTTRLTTQHRPPTGRSSPAPPATPPPPPSPEFGTSIRKFDLAKTSNFNSHETATGIAPSFDTIPHACSHGYEFLVSMSGDYGIFPNANAMPFEPQALAWTTLLSSKVVRKELAGLIIDM</sequence>
<name>D8RQ63_SELML</name>
<evidence type="ECO:0000313" key="2">
    <source>
        <dbReference type="EMBL" id="EFJ25601.1"/>
    </source>
</evidence>
<keyword evidence="3" id="KW-1185">Reference proteome</keyword>
<dbReference type="HOGENOM" id="CLU_1322868_0_0_1"/>
<feature type="region of interest" description="Disordered" evidence="1">
    <location>
        <begin position="94"/>
        <end position="123"/>
    </location>
</feature>
<dbReference type="Gramene" id="EFJ25601">
    <property type="protein sequence ID" value="EFJ25601"/>
    <property type="gene ID" value="SELMODRAFT_413771"/>
</dbReference>
<feature type="compositionally biased region" description="Pro residues" evidence="1">
    <location>
        <begin position="107"/>
        <end position="119"/>
    </location>
</feature>
<evidence type="ECO:0000313" key="3">
    <source>
        <dbReference type="Proteomes" id="UP000001514"/>
    </source>
</evidence>
<gene>
    <name evidence="2" type="ORF">SELMODRAFT_413771</name>
</gene>
<reference evidence="2 3" key="1">
    <citation type="journal article" date="2011" name="Science">
        <title>The Selaginella genome identifies genetic changes associated with the evolution of vascular plants.</title>
        <authorList>
            <person name="Banks J.A."/>
            <person name="Nishiyama T."/>
            <person name="Hasebe M."/>
            <person name="Bowman J.L."/>
            <person name="Gribskov M."/>
            <person name="dePamphilis C."/>
            <person name="Albert V.A."/>
            <person name="Aono N."/>
            <person name="Aoyama T."/>
            <person name="Ambrose B.A."/>
            <person name="Ashton N.W."/>
            <person name="Axtell M.J."/>
            <person name="Barker E."/>
            <person name="Barker M.S."/>
            <person name="Bennetzen J.L."/>
            <person name="Bonawitz N.D."/>
            <person name="Chapple C."/>
            <person name="Cheng C."/>
            <person name="Correa L.G."/>
            <person name="Dacre M."/>
            <person name="DeBarry J."/>
            <person name="Dreyer I."/>
            <person name="Elias M."/>
            <person name="Engstrom E.M."/>
            <person name="Estelle M."/>
            <person name="Feng L."/>
            <person name="Finet C."/>
            <person name="Floyd S.K."/>
            <person name="Frommer W.B."/>
            <person name="Fujita T."/>
            <person name="Gramzow L."/>
            <person name="Gutensohn M."/>
            <person name="Harholt J."/>
            <person name="Hattori M."/>
            <person name="Heyl A."/>
            <person name="Hirai T."/>
            <person name="Hiwatashi Y."/>
            <person name="Ishikawa M."/>
            <person name="Iwata M."/>
            <person name="Karol K.G."/>
            <person name="Koehler B."/>
            <person name="Kolukisaoglu U."/>
            <person name="Kubo M."/>
            <person name="Kurata T."/>
            <person name="Lalonde S."/>
            <person name="Li K."/>
            <person name="Li Y."/>
            <person name="Litt A."/>
            <person name="Lyons E."/>
            <person name="Manning G."/>
            <person name="Maruyama T."/>
            <person name="Michael T.P."/>
            <person name="Mikami K."/>
            <person name="Miyazaki S."/>
            <person name="Morinaga S."/>
            <person name="Murata T."/>
            <person name="Mueller-Roeber B."/>
            <person name="Nelson D.R."/>
            <person name="Obara M."/>
            <person name="Oguri Y."/>
            <person name="Olmstead R.G."/>
            <person name="Onodera N."/>
            <person name="Petersen B.L."/>
            <person name="Pils B."/>
            <person name="Prigge M."/>
            <person name="Rensing S.A."/>
            <person name="Riano-Pachon D.M."/>
            <person name="Roberts A.W."/>
            <person name="Sato Y."/>
            <person name="Scheller H.V."/>
            <person name="Schulz B."/>
            <person name="Schulz C."/>
            <person name="Shakirov E.V."/>
            <person name="Shibagaki N."/>
            <person name="Shinohara N."/>
            <person name="Shippen D.E."/>
            <person name="Soerensen I."/>
            <person name="Sotooka R."/>
            <person name="Sugimoto N."/>
            <person name="Sugita M."/>
            <person name="Sumikawa N."/>
            <person name="Tanurdzic M."/>
            <person name="Theissen G."/>
            <person name="Ulvskov P."/>
            <person name="Wakazuki S."/>
            <person name="Weng J.K."/>
            <person name="Willats W.W."/>
            <person name="Wipf D."/>
            <person name="Wolf P.G."/>
            <person name="Yang L."/>
            <person name="Zimmer A.D."/>
            <person name="Zhu Q."/>
            <person name="Mitros T."/>
            <person name="Hellsten U."/>
            <person name="Loque D."/>
            <person name="Otillar R."/>
            <person name="Salamov A."/>
            <person name="Schmutz J."/>
            <person name="Shapiro H."/>
            <person name="Lindquist E."/>
            <person name="Lucas S."/>
            <person name="Rokhsar D."/>
            <person name="Grigoriev I.V."/>
        </authorList>
    </citation>
    <scope>NUCLEOTIDE SEQUENCE [LARGE SCALE GENOMIC DNA]</scope>
</reference>
<proteinExistence type="predicted"/>
<dbReference type="EMBL" id="GL377586">
    <property type="protein sequence ID" value="EFJ25601.1"/>
    <property type="molecule type" value="Genomic_DNA"/>
</dbReference>
<accession>D8RQ63</accession>
<organism evidence="3">
    <name type="scientific">Selaginella moellendorffii</name>
    <name type="common">Spikemoss</name>
    <dbReference type="NCBI Taxonomy" id="88036"/>
    <lineage>
        <taxon>Eukaryota</taxon>
        <taxon>Viridiplantae</taxon>
        <taxon>Streptophyta</taxon>
        <taxon>Embryophyta</taxon>
        <taxon>Tracheophyta</taxon>
        <taxon>Lycopodiopsida</taxon>
        <taxon>Selaginellales</taxon>
        <taxon>Selaginellaceae</taxon>
        <taxon>Selaginella</taxon>
    </lineage>
</organism>
<protein>
    <submittedName>
        <fullName evidence="2">Uncharacterized protein</fullName>
    </submittedName>
</protein>
<dbReference type="InParanoid" id="D8RQ63"/>